<reference evidence="2" key="1">
    <citation type="submission" date="2016-07" db="EMBL/GenBank/DDBJ databases">
        <authorList>
            <person name="Florea S."/>
            <person name="Webb J.S."/>
            <person name="Jaromczyk J."/>
            <person name="Schardl C.L."/>
        </authorList>
    </citation>
    <scope>NUCLEOTIDE SEQUENCE [LARGE SCALE GENOMIC DNA]</scope>
    <source>
        <strain evidence="2">IPB1</strain>
    </source>
</reference>
<dbReference type="OrthoDB" id="5700077at2"/>
<protein>
    <submittedName>
        <fullName evidence="1">Uncharacterized protein</fullName>
    </submittedName>
</protein>
<name>A0A1C0TX50_9GAMM</name>
<evidence type="ECO:0000313" key="2">
    <source>
        <dbReference type="Proteomes" id="UP000093366"/>
    </source>
</evidence>
<organism evidence="1 2">
    <name type="scientific">Pseudoalteromonas luteoviolacea</name>
    <dbReference type="NCBI Taxonomy" id="43657"/>
    <lineage>
        <taxon>Bacteria</taxon>
        <taxon>Pseudomonadati</taxon>
        <taxon>Pseudomonadota</taxon>
        <taxon>Gammaproteobacteria</taxon>
        <taxon>Alteromonadales</taxon>
        <taxon>Pseudoalteromonadaceae</taxon>
        <taxon>Pseudoalteromonas</taxon>
    </lineage>
</organism>
<gene>
    <name evidence="1" type="ORF">A7985_08110</name>
</gene>
<sequence>MYPFPKNSANSPLLKQALARRFKTTECDLSFDLKLSSNGHYEISGPPVSDENKRLLKGTWHYVQYPYLELRPYKGISWSRYFEIHQVIKQDKVSQIEVLQLHPIENHHITQNCFFENGVRM</sequence>
<evidence type="ECO:0000313" key="1">
    <source>
        <dbReference type="EMBL" id="OCQ23891.1"/>
    </source>
</evidence>
<dbReference type="EMBL" id="MAUJ01000001">
    <property type="protein sequence ID" value="OCQ23891.1"/>
    <property type="molecule type" value="Genomic_DNA"/>
</dbReference>
<accession>A0A1C0TX50</accession>
<dbReference type="AlphaFoldDB" id="A0A1C0TX50"/>
<dbReference type="RefSeq" id="WP_065789895.1">
    <property type="nucleotide sequence ID" value="NZ_MAUJ01000001.1"/>
</dbReference>
<dbReference type="Proteomes" id="UP000093366">
    <property type="component" value="Unassembled WGS sequence"/>
</dbReference>
<proteinExistence type="predicted"/>
<comment type="caution">
    <text evidence="1">The sequence shown here is derived from an EMBL/GenBank/DDBJ whole genome shotgun (WGS) entry which is preliminary data.</text>
</comment>